<keyword evidence="4 9" id="KW-0812">Transmembrane</keyword>
<feature type="transmembrane region" description="Helical" evidence="9">
    <location>
        <begin position="122"/>
        <end position="140"/>
    </location>
</feature>
<keyword evidence="12" id="KW-1185">Reference proteome</keyword>
<feature type="transmembrane region" description="Helical" evidence="9">
    <location>
        <begin position="146"/>
        <end position="167"/>
    </location>
</feature>
<feature type="domain" description="Peptidase S54 rhomboid" evidence="10">
    <location>
        <begin position="46"/>
        <end position="194"/>
    </location>
</feature>
<evidence type="ECO:0000313" key="11">
    <source>
        <dbReference type="EMBL" id="PXF48184.1"/>
    </source>
</evidence>
<feature type="transmembrane region" description="Helical" evidence="9">
    <location>
        <begin position="86"/>
        <end position="110"/>
    </location>
</feature>
<dbReference type="GO" id="GO:0016020">
    <property type="term" value="C:membrane"/>
    <property type="evidence" value="ECO:0007669"/>
    <property type="project" value="UniProtKB-SubCell"/>
</dbReference>
<evidence type="ECO:0000259" key="10">
    <source>
        <dbReference type="Pfam" id="PF01694"/>
    </source>
</evidence>
<feature type="compositionally biased region" description="Low complexity" evidence="8">
    <location>
        <begin position="267"/>
        <end position="279"/>
    </location>
</feature>
<feature type="compositionally biased region" description="Polar residues" evidence="8">
    <location>
        <begin position="310"/>
        <end position="324"/>
    </location>
</feature>
<protein>
    <submittedName>
        <fullName evidence="11">Rhomboid-like protein 15</fullName>
    </submittedName>
</protein>
<dbReference type="GO" id="GO:0006508">
    <property type="term" value="P:proteolysis"/>
    <property type="evidence" value="ECO:0007669"/>
    <property type="project" value="UniProtKB-KW"/>
</dbReference>
<dbReference type="Proteomes" id="UP000247409">
    <property type="component" value="Unassembled WGS sequence"/>
</dbReference>
<comment type="similarity">
    <text evidence="2">Belongs to the peptidase S54 family.</text>
</comment>
<comment type="subcellular location">
    <subcellularLocation>
        <location evidence="1">Membrane</location>
        <topology evidence="1">Multi-pass membrane protein</topology>
    </subcellularLocation>
</comment>
<name>A0A2V3J1D6_9FLOR</name>
<organism evidence="11 12">
    <name type="scientific">Gracilariopsis chorda</name>
    <dbReference type="NCBI Taxonomy" id="448386"/>
    <lineage>
        <taxon>Eukaryota</taxon>
        <taxon>Rhodophyta</taxon>
        <taxon>Florideophyceae</taxon>
        <taxon>Rhodymeniophycidae</taxon>
        <taxon>Gracilariales</taxon>
        <taxon>Gracilariaceae</taxon>
        <taxon>Gracilariopsis</taxon>
    </lineage>
</organism>
<evidence type="ECO:0000256" key="4">
    <source>
        <dbReference type="ARBA" id="ARBA00022692"/>
    </source>
</evidence>
<feature type="transmembrane region" description="Helical" evidence="9">
    <location>
        <begin position="174"/>
        <end position="194"/>
    </location>
</feature>
<evidence type="ECO:0000256" key="7">
    <source>
        <dbReference type="ARBA" id="ARBA00023136"/>
    </source>
</evidence>
<dbReference type="Pfam" id="PF01694">
    <property type="entry name" value="Rhomboid"/>
    <property type="match status" value="1"/>
</dbReference>
<gene>
    <name evidence="11" type="ORF">BWQ96_02136</name>
</gene>
<dbReference type="EMBL" id="NBIV01000016">
    <property type="protein sequence ID" value="PXF48184.1"/>
    <property type="molecule type" value="Genomic_DNA"/>
</dbReference>
<sequence>MLQLLGDPPFCTLAIAVICLLLFIPNIARTSTFAVCLLPTRVFSSAQVYRIFTYPFFHAGFFHILFNLIAWFMLANNFEKTVGTLGAFYVIFVLFIPLSALLQCAVSFIIDALASTQFRNDCAVGISGVLFAILVVNIHVSATSSISFFGLFNISANWYPWVLAVILQLLSPRLSFMGHISGILMGYALVLGYLRVITPSDEALHSVEDKLGLRTWPLWQSNPSIVDLTYATRSFLPQATSSSSNNRSFMQSVRDAGSRFLSWLTPSSASSSSTQPFASRGQTLGGNTQSPATGRVPSHSRLLRPPEPKPTNSDTSGKQSSQDSSEQHVSEGGVAVTEKQPTDTS</sequence>
<dbReference type="AlphaFoldDB" id="A0A2V3J1D6"/>
<evidence type="ECO:0000256" key="5">
    <source>
        <dbReference type="ARBA" id="ARBA00022801"/>
    </source>
</evidence>
<dbReference type="InterPro" id="IPR035952">
    <property type="entry name" value="Rhomboid-like_sf"/>
</dbReference>
<evidence type="ECO:0000256" key="3">
    <source>
        <dbReference type="ARBA" id="ARBA00022670"/>
    </source>
</evidence>
<keyword evidence="5" id="KW-0378">Hydrolase</keyword>
<comment type="caution">
    <text evidence="11">The sequence shown here is derived from an EMBL/GenBank/DDBJ whole genome shotgun (WGS) entry which is preliminary data.</text>
</comment>
<dbReference type="PANTHER" id="PTHR43066">
    <property type="entry name" value="RHOMBOID-RELATED PROTEIN"/>
    <property type="match status" value="1"/>
</dbReference>
<dbReference type="Gene3D" id="1.20.1540.10">
    <property type="entry name" value="Rhomboid-like"/>
    <property type="match status" value="1"/>
</dbReference>
<evidence type="ECO:0000256" key="9">
    <source>
        <dbReference type="SAM" id="Phobius"/>
    </source>
</evidence>
<feature type="compositionally biased region" description="Polar residues" evidence="8">
    <location>
        <begin position="280"/>
        <end position="292"/>
    </location>
</feature>
<evidence type="ECO:0000313" key="12">
    <source>
        <dbReference type="Proteomes" id="UP000247409"/>
    </source>
</evidence>
<feature type="transmembrane region" description="Helical" evidence="9">
    <location>
        <begin position="51"/>
        <end position="74"/>
    </location>
</feature>
<dbReference type="InterPro" id="IPR022764">
    <property type="entry name" value="Peptidase_S54_rhomboid_dom"/>
</dbReference>
<evidence type="ECO:0000256" key="2">
    <source>
        <dbReference type="ARBA" id="ARBA00009045"/>
    </source>
</evidence>
<keyword evidence="7 9" id="KW-0472">Membrane</keyword>
<dbReference type="GO" id="GO:0004252">
    <property type="term" value="F:serine-type endopeptidase activity"/>
    <property type="evidence" value="ECO:0007669"/>
    <property type="project" value="InterPro"/>
</dbReference>
<accession>A0A2V3J1D6</accession>
<feature type="transmembrane region" description="Helical" evidence="9">
    <location>
        <begin position="12"/>
        <end position="39"/>
    </location>
</feature>
<feature type="region of interest" description="Disordered" evidence="8">
    <location>
        <begin position="267"/>
        <end position="345"/>
    </location>
</feature>
<reference evidence="11 12" key="1">
    <citation type="journal article" date="2018" name="Mol. Biol. Evol.">
        <title>Analysis of the draft genome of the red seaweed Gracilariopsis chorda provides insights into genome size evolution in Rhodophyta.</title>
        <authorList>
            <person name="Lee J."/>
            <person name="Yang E.C."/>
            <person name="Graf L."/>
            <person name="Yang J.H."/>
            <person name="Qiu H."/>
            <person name="Zel Zion U."/>
            <person name="Chan C.X."/>
            <person name="Stephens T.G."/>
            <person name="Weber A.P.M."/>
            <person name="Boo G.H."/>
            <person name="Boo S.M."/>
            <person name="Kim K.M."/>
            <person name="Shin Y."/>
            <person name="Jung M."/>
            <person name="Lee S.J."/>
            <person name="Yim H.S."/>
            <person name="Lee J.H."/>
            <person name="Bhattacharya D."/>
            <person name="Yoon H.S."/>
        </authorList>
    </citation>
    <scope>NUCLEOTIDE SEQUENCE [LARGE SCALE GENOMIC DNA]</scope>
    <source>
        <strain evidence="11 12">SKKU-2015</strain>
        <tissue evidence="11">Whole body</tissue>
    </source>
</reference>
<keyword evidence="6 9" id="KW-1133">Transmembrane helix</keyword>
<dbReference type="OrthoDB" id="5986at2759"/>
<keyword evidence="3" id="KW-0645">Protease</keyword>
<evidence type="ECO:0000256" key="1">
    <source>
        <dbReference type="ARBA" id="ARBA00004141"/>
    </source>
</evidence>
<dbReference type="SUPFAM" id="SSF144091">
    <property type="entry name" value="Rhomboid-like"/>
    <property type="match status" value="1"/>
</dbReference>
<proteinExistence type="inferred from homology"/>
<evidence type="ECO:0000256" key="6">
    <source>
        <dbReference type="ARBA" id="ARBA00022989"/>
    </source>
</evidence>
<evidence type="ECO:0000256" key="8">
    <source>
        <dbReference type="SAM" id="MobiDB-lite"/>
    </source>
</evidence>
<dbReference type="PANTHER" id="PTHR43066:SF1">
    <property type="entry name" value="RHOMBOID PROTEIN 2"/>
    <property type="match status" value="1"/>
</dbReference>